<evidence type="ECO:0000256" key="7">
    <source>
        <dbReference type="SAM" id="Phobius"/>
    </source>
</evidence>
<proteinExistence type="inferred from homology"/>
<evidence type="ECO:0000259" key="8">
    <source>
        <dbReference type="Pfam" id="PF00082"/>
    </source>
</evidence>
<keyword evidence="7" id="KW-1133">Transmembrane helix</keyword>
<evidence type="ECO:0000256" key="4">
    <source>
        <dbReference type="ARBA" id="ARBA00022729"/>
    </source>
</evidence>
<keyword evidence="4" id="KW-0732">Signal</keyword>
<dbReference type="SUPFAM" id="SSF52743">
    <property type="entry name" value="Subtilisin-like"/>
    <property type="match status" value="1"/>
</dbReference>
<dbReference type="Pfam" id="PF00082">
    <property type="entry name" value="Peptidase_S8"/>
    <property type="match status" value="1"/>
</dbReference>
<dbReference type="PROSITE" id="PS00138">
    <property type="entry name" value="SUBTILASE_SER"/>
    <property type="match status" value="1"/>
</dbReference>
<evidence type="ECO:0000256" key="3">
    <source>
        <dbReference type="ARBA" id="ARBA00022670"/>
    </source>
</evidence>
<keyword evidence="6" id="KW-0720">Serine protease</keyword>
<keyword evidence="3 9" id="KW-0645">Protease</keyword>
<dbReference type="Proteomes" id="UP000743370">
    <property type="component" value="Unassembled WGS sequence"/>
</dbReference>
<gene>
    <name evidence="9" type="ORF">HKW66_Vig0004190</name>
</gene>
<protein>
    <submittedName>
        <fullName evidence="9">Subtilisin-like protease</fullName>
    </submittedName>
</protein>
<comment type="similarity">
    <text evidence="2">Belongs to the peptidase S8 family.</text>
</comment>
<dbReference type="PANTHER" id="PTHR10795">
    <property type="entry name" value="PROPROTEIN CONVERTASE SUBTILISIN/KEXIN"/>
    <property type="match status" value="1"/>
</dbReference>
<dbReference type="Gene3D" id="3.40.50.200">
    <property type="entry name" value="Peptidase S8/S53 domain"/>
    <property type="match status" value="2"/>
</dbReference>
<accession>A0A8T0LCP6</accession>
<evidence type="ECO:0000256" key="6">
    <source>
        <dbReference type="ARBA" id="ARBA00022825"/>
    </source>
</evidence>
<name>A0A8T0LCP6_PHAAN</name>
<comment type="caution">
    <text evidence="9">The sequence shown here is derived from an EMBL/GenBank/DDBJ whole genome shotgun (WGS) entry which is preliminary data.</text>
</comment>
<reference evidence="9 10" key="1">
    <citation type="submission" date="2020-05" db="EMBL/GenBank/DDBJ databases">
        <title>Vigna angularis (adzuki bean) Var. LongXiaoDou No. 4 denovo assembly.</title>
        <authorList>
            <person name="Xiang H."/>
        </authorList>
    </citation>
    <scope>NUCLEOTIDE SEQUENCE [LARGE SCALE GENOMIC DNA]</scope>
    <source>
        <tissue evidence="9">Leaf</tissue>
    </source>
</reference>
<keyword evidence="7" id="KW-0472">Membrane</keyword>
<feature type="transmembrane region" description="Helical" evidence="7">
    <location>
        <begin position="25"/>
        <end position="47"/>
    </location>
</feature>
<dbReference type="InterPro" id="IPR036852">
    <property type="entry name" value="Peptidase_S8/S53_dom_sf"/>
</dbReference>
<evidence type="ECO:0000256" key="2">
    <source>
        <dbReference type="ARBA" id="ARBA00011073"/>
    </source>
</evidence>
<dbReference type="AlphaFoldDB" id="A0A8T0LCP6"/>
<dbReference type="GO" id="GO:0004252">
    <property type="term" value="F:serine-type endopeptidase activity"/>
    <property type="evidence" value="ECO:0007669"/>
    <property type="project" value="InterPro"/>
</dbReference>
<feature type="domain" description="Peptidase S8/S53" evidence="8">
    <location>
        <begin position="112"/>
        <end position="229"/>
    </location>
</feature>
<dbReference type="InterPro" id="IPR045051">
    <property type="entry name" value="SBT"/>
</dbReference>
<dbReference type="InterPro" id="IPR000209">
    <property type="entry name" value="Peptidase_S8/S53_dom"/>
</dbReference>
<keyword evidence="7" id="KW-0812">Transmembrane</keyword>
<evidence type="ECO:0000256" key="1">
    <source>
        <dbReference type="ARBA" id="ARBA00004613"/>
    </source>
</evidence>
<evidence type="ECO:0000313" key="10">
    <source>
        <dbReference type="Proteomes" id="UP000743370"/>
    </source>
</evidence>
<dbReference type="InterPro" id="IPR023828">
    <property type="entry name" value="Peptidase_S8_Ser-AS"/>
</dbReference>
<keyword evidence="5" id="KW-0378">Hydrolase</keyword>
<organism evidence="9 10">
    <name type="scientific">Phaseolus angularis</name>
    <name type="common">Azuki bean</name>
    <name type="synonym">Vigna angularis</name>
    <dbReference type="NCBI Taxonomy" id="3914"/>
    <lineage>
        <taxon>Eukaryota</taxon>
        <taxon>Viridiplantae</taxon>
        <taxon>Streptophyta</taxon>
        <taxon>Embryophyta</taxon>
        <taxon>Tracheophyta</taxon>
        <taxon>Spermatophyta</taxon>
        <taxon>Magnoliopsida</taxon>
        <taxon>eudicotyledons</taxon>
        <taxon>Gunneridae</taxon>
        <taxon>Pentapetalae</taxon>
        <taxon>rosids</taxon>
        <taxon>fabids</taxon>
        <taxon>Fabales</taxon>
        <taxon>Fabaceae</taxon>
        <taxon>Papilionoideae</taxon>
        <taxon>50 kb inversion clade</taxon>
        <taxon>NPAAA clade</taxon>
        <taxon>indigoferoid/millettioid clade</taxon>
        <taxon>Phaseoleae</taxon>
        <taxon>Vigna</taxon>
    </lineage>
</organism>
<dbReference type="GO" id="GO:0006508">
    <property type="term" value="P:proteolysis"/>
    <property type="evidence" value="ECO:0007669"/>
    <property type="project" value="UniProtKB-KW"/>
</dbReference>
<sequence>MSDNDSDASLFARYGGSFKMNDDGAFMVGSVVLCWSWWFWSPFFVLLPSKGKGLFAAVNEFKVAKLREDDRVCIRGSANFYRARVPLALPSNSTMTLDVIIGTVGDCHVLPTTSVGAARGDQIRRYISLASQLWSPPTTTILFKGTRVGVKPAPKVASFSARGPNSVSPEILKPDVIAHGFNILAAWPSSIPPSSLPSDHRTTDFKILFGTSMACPHVSGGGGTLLDEFTGNASSVFDYGFGHVHPGKAINPGLVYDISTYDYVDFLCNSNNTTHNIQVIARKAADCSGAKRVDHVMIFARVGRR</sequence>
<evidence type="ECO:0000256" key="5">
    <source>
        <dbReference type="ARBA" id="ARBA00022801"/>
    </source>
</evidence>
<comment type="subcellular location">
    <subcellularLocation>
        <location evidence="1">Secreted</location>
    </subcellularLocation>
</comment>
<dbReference type="GO" id="GO:0005576">
    <property type="term" value="C:extracellular region"/>
    <property type="evidence" value="ECO:0007669"/>
    <property type="project" value="UniProtKB-SubCell"/>
</dbReference>
<evidence type="ECO:0000313" key="9">
    <source>
        <dbReference type="EMBL" id="KAG2409754.1"/>
    </source>
</evidence>
<dbReference type="Gene3D" id="3.50.30.30">
    <property type="match status" value="1"/>
</dbReference>
<dbReference type="EMBL" id="JABFOF010000001">
    <property type="protein sequence ID" value="KAG2409754.1"/>
    <property type="molecule type" value="Genomic_DNA"/>
</dbReference>